<dbReference type="EMBL" id="JANPWB010000001">
    <property type="protein sequence ID" value="KAJ1218704.1"/>
    <property type="molecule type" value="Genomic_DNA"/>
</dbReference>
<proteinExistence type="predicted"/>
<sequence length="138" mass="15679">MEKSLVLAGRRARCWGASFWNSRLPPTCRIRFRPPAAGWMQARGHARGEQRLKYPAPPSHAGFFFILLPSSCCLVLAGRRARSWGATFWNTQLPPTCRIHFRPPAAGWLQARGHAREKRRLKYPAPPSHAGFFFILLS</sequence>
<accession>A0AAV7WX61</accession>
<reference evidence="1" key="1">
    <citation type="journal article" date="2022" name="bioRxiv">
        <title>Sequencing and chromosome-scale assembly of the giantPleurodeles waltlgenome.</title>
        <authorList>
            <person name="Brown T."/>
            <person name="Elewa A."/>
            <person name="Iarovenko S."/>
            <person name="Subramanian E."/>
            <person name="Araus A.J."/>
            <person name="Petzold A."/>
            <person name="Susuki M."/>
            <person name="Suzuki K.-i.T."/>
            <person name="Hayashi T."/>
            <person name="Toyoda A."/>
            <person name="Oliveira C."/>
            <person name="Osipova E."/>
            <person name="Leigh N.D."/>
            <person name="Simon A."/>
            <person name="Yun M.H."/>
        </authorList>
    </citation>
    <scope>NUCLEOTIDE SEQUENCE</scope>
    <source>
        <strain evidence="1">20211129_DDA</strain>
        <tissue evidence="1">Liver</tissue>
    </source>
</reference>
<keyword evidence="2" id="KW-1185">Reference proteome</keyword>
<organism evidence="1 2">
    <name type="scientific">Pleurodeles waltl</name>
    <name type="common">Iberian ribbed newt</name>
    <dbReference type="NCBI Taxonomy" id="8319"/>
    <lineage>
        <taxon>Eukaryota</taxon>
        <taxon>Metazoa</taxon>
        <taxon>Chordata</taxon>
        <taxon>Craniata</taxon>
        <taxon>Vertebrata</taxon>
        <taxon>Euteleostomi</taxon>
        <taxon>Amphibia</taxon>
        <taxon>Batrachia</taxon>
        <taxon>Caudata</taxon>
        <taxon>Salamandroidea</taxon>
        <taxon>Salamandridae</taxon>
        <taxon>Pleurodelinae</taxon>
        <taxon>Pleurodeles</taxon>
    </lineage>
</organism>
<dbReference type="AlphaFoldDB" id="A0AAV7WX61"/>
<dbReference type="Proteomes" id="UP001066276">
    <property type="component" value="Chromosome 1_1"/>
</dbReference>
<name>A0AAV7WX61_PLEWA</name>
<evidence type="ECO:0000313" key="1">
    <source>
        <dbReference type="EMBL" id="KAJ1218704.1"/>
    </source>
</evidence>
<evidence type="ECO:0000313" key="2">
    <source>
        <dbReference type="Proteomes" id="UP001066276"/>
    </source>
</evidence>
<protein>
    <submittedName>
        <fullName evidence="1">Uncharacterized protein</fullName>
    </submittedName>
</protein>
<comment type="caution">
    <text evidence="1">The sequence shown here is derived from an EMBL/GenBank/DDBJ whole genome shotgun (WGS) entry which is preliminary data.</text>
</comment>
<gene>
    <name evidence="1" type="ORF">NDU88_006281</name>
</gene>